<keyword evidence="1" id="KW-1133">Transmembrane helix</keyword>
<keyword evidence="1" id="KW-0472">Membrane</keyword>
<comment type="caution">
    <text evidence="2">The sequence shown here is derived from an EMBL/GenBank/DDBJ whole genome shotgun (WGS) entry which is preliminary data.</text>
</comment>
<protein>
    <recommendedName>
        <fullName evidence="4">SLATT domain-containing protein</fullName>
    </recommendedName>
</protein>
<evidence type="ECO:0000256" key="1">
    <source>
        <dbReference type="SAM" id="Phobius"/>
    </source>
</evidence>
<organism evidence="2 3">
    <name type="scientific">Pseudogemmobacter faecipullorum</name>
    <dbReference type="NCBI Taxonomy" id="2755041"/>
    <lineage>
        <taxon>Bacteria</taxon>
        <taxon>Pseudomonadati</taxon>
        <taxon>Pseudomonadota</taxon>
        <taxon>Alphaproteobacteria</taxon>
        <taxon>Rhodobacterales</taxon>
        <taxon>Paracoccaceae</taxon>
        <taxon>Pseudogemmobacter</taxon>
    </lineage>
</organism>
<reference evidence="2 3" key="1">
    <citation type="submission" date="2020-07" db="EMBL/GenBank/DDBJ databases">
        <title>Pseudogemmobacter sp. nov., isolated from poultry manure in Taiwan.</title>
        <authorList>
            <person name="Lin S.-Y."/>
            <person name="Tang Y.-S."/>
            <person name="Young C.-C."/>
        </authorList>
    </citation>
    <scope>NUCLEOTIDE SEQUENCE [LARGE SCALE GENOMIC DNA]</scope>
    <source>
        <strain evidence="2 3">CC-YST710</strain>
    </source>
</reference>
<feature type="transmembrane region" description="Helical" evidence="1">
    <location>
        <begin position="63"/>
        <end position="84"/>
    </location>
</feature>
<accession>A0ABS8CPC6</accession>
<name>A0ABS8CPC6_9RHOB</name>
<gene>
    <name evidence="2" type="ORF">H0485_14620</name>
</gene>
<evidence type="ECO:0008006" key="4">
    <source>
        <dbReference type="Google" id="ProtNLM"/>
    </source>
</evidence>
<evidence type="ECO:0000313" key="3">
    <source>
        <dbReference type="Proteomes" id="UP001198571"/>
    </source>
</evidence>
<proteinExistence type="predicted"/>
<dbReference type="RefSeq" id="WP_226936686.1">
    <property type="nucleotide sequence ID" value="NZ_JACDXX010000013.1"/>
</dbReference>
<dbReference type="EMBL" id="JACDXX010000013">
    <property type="protein sequence ID" value="MCB5411224.1"/>
    <property type="molecule type" value="Genomic_DNA"/>
</dbReference>
<keyword evidence="3" id="KW-1185">Reference proteome</keyword>
<dbReference type="Proteomes" id="UP001198571">
    <property type="component" value="Unassembled WGS sequence"/>
</dbReference>
<feature type="transmembrane region" description="Helical" evidence="1">
    <location>
        <begin position="176"/>
        <end position="196"/>
    </location>
</feature>
<sequence length="209" mass="23220">MGVCNAIWPHVGAWPKDETLDSDISEINNTVWTNNTAAFLEEARRLRDKETARKSSAETKSQIYLAALLAIVPVIISLTGKDGILGVLKFERYYDVAAFVCMVISIIYAFGAFSSAFRSLRVQAFHRVDVGDLVGKADRKLDEEYIIKEILKSVRHDRSSVNQKVSYVRVTHSHMLLMSGFLLAALFFVVLLPRLVEIGSLLSAAICGP</sequence>
<feature type="transmembrane region" description="Helical" evidence="1">
    <location>
        <begin position="96"/>
        <end position="117"/>
    </location>
</feature>
<evidence type="ECO:0000313" key="2">
    <source>
        <dbReference type="EMBL" id="MCB5411224.1"/>
    </source>
</evidence>
<keyword evidence="1" id="KW-0812">Transmembrane</keyword>